<comment type="caution">
    <text evidence="2">The sequence shown here is derived from an EMBL/GenBank/DDBJ whole genome shotgun (WGS) entry which is preliminary data.</text>
</comment>
<evidence type="ECO:0000256" key="1">
    <source>
        <dbReference type="SAM" id="Phobius"/>
    </source>
</evidence>
<feature type="transmembrane region" description="Helical" evidence="1">
    <location>
        <begin position="208"/>
        <end position="228"/>
    </location>
</feature>
<keyword evidence="1" id="KW-0812">Transmembrane</keyword>
<protein>
    <recommendedName>
        <fullName evidence="4">ABC transporter permease</fullName>
    </recommendedName>
</protein>
<proteinExistence type="predicted"/>
<keyword evidence="1" id="KW-1133">Transmembrane helix</keyword>
<reference evidence="3" key="1">
    <citation type="journal article" date="2019" name="Int. J. Syst. Evol. Microbiol.">
        <title>The Global Catalogue of Microorganisms (GCM) 10K type strain sequencing project: providing services to taxonomists for standard genome sequencing and annotation.</title>
        <authorList>
            <consortium name="The Broad Institute Genomics Platform"/>
            <consortium name="The Broad Institute Genome Sequencing Center for Infectious Disease"/>
            <person name="Wu L."/>
            <person name="Ma J."/>
        </authorList>
    </citation>
    <scope>NUCLEOTIDE SEQUENCE [LARGE SCALE GENOMIC DNA]</scope>
    <source>
        <strain evidence="3">JCM 18304</strain>
    </source>
</reference>
<name>A0ABP9SML2_9ACTN</name>
<dbReference type="Proteomes" id="UP001501570">
    <property type="component" value="Unassembled WGS sequence"/>
</dbReference>
<feature type="transmembrane region" description="Helical" evidence="1">
    <location>
        <begin position="170"/>
        <end position="196"/>
    </location>
</feature>
<evidence type="ECO:0000313" key="2">
    <source>
        <dbReference type="EMBL" id="GAA5199207.1"/>
    </source>
</evidence>
<organism evidence="2 3">
    <name type="scientific">Rugosimonospora acidiphila</name>
    <dbReference type="NCBI Taxonomy" id="556531"/>
    <lineage>
        <taxon>Bacteria</taxon>
        <taxon>Bacillati</taxon>
        <taxon>Actinomycetota</taxon>
        <taxon>Actinomycetes</taxon>
        <taxon>Micromonosporales</taxon>
        <taxon>Micromonosporaceae</taxon>
        <taxon>Rugosimonospora</taxon>
    </lineage>
</organism>
<sequence>MPAEPEPGRTGALLGALLWRLRRERLRYLALALIPFAATTALTIVLPTVTGGAGVNGVDRIGGFGLRYGTHAGTLAVSIVLMIAPGLVALFSAIGVASIIRNLVGGEASRGGLEELLATPHSPAAIATALLSVAAGLATTLWAAMTALGALAVALTVLASRDSATVSGAYLAVALILPLLAAWAGAGLSLMVNLLFPRLAQLGKTSALVNGGGLGNGLALLPALGVFLTMSTGAGLGPTTFLLTAGLATAAIAAGSVAAVARGFRPEAVLES</sequence>
<feature type="transmembrane region" description="Helical" evidence="1">
    <location>
        <begin position="28"/>
        <end position="55"/>
    </location>
</feature>
<feature type="transmembrane region" description="Helical" evidence="1">
    <location>
        <begin position="75"/>
        <end position="104"/>
    </location>
</feature>
<evidence type="ECO:0000313" key="3">
    <source>
        <dbReference type="Proteomes" id="UP001501570"/>
    </source>
</evidence>
<gene>
    <name evidence="2" type="ORF">GCM10023322_74310</name>
</gene>
<feature type="transmembrane region" description="Helical" evidence="1">
    <location>
        <begin position="240"/>
        <end position="261"/>
    </location>
</feature>
<accession>A0ABP9SML2</accession>
<evidence type="ECO:0008006" key="4">
    <source>
        <dbReference type="Google" id="ProtNLM"/>
    </source>
</evidence>
<keyword evidence="1" id="KW-0472">Membrane</keyword>
<dbReference type="RefSeq" id="WP_345637871.1">
    <property type="nucleotide sequence ID" value="NZ_BAABJQ010000036.1"/>
</dbReference>
<feature type="transmembrane region" description="Helical" evidence="1">
    <location>
        <begin position="125"/>
        <end position="158"/>
    </location>
</feature>
<dbReference type="EMBL" id="BAABJQ010000036">
    <property type="protein sequence ID" value="GAA5199207.1"/>
    <property type="molecule type" value="Genomic_DNA"/>
</dbReference>
<keyword evidence="3" id="KW-1185">Reference proteome</keyword>